<evidence type="ECO:0000259" key="5">
    <source>
        <dbReference type="PROSITE" id="PS50075"/>
    </source>
</evidence>
<dbReference type="Pfam" id="PF13193">
    <property type="entry name" value="AMP-binding_C"/>
    <property type="match status" value="1"/>
</dbReference>
<dbReference type="Gene3D" id="3.40.50.12780">
    <property type="entry name" value="N-terminal domain of ligase-like"/>
    <property type="match status" value="1"/>
</dbReference>
<dbReference type="InterPro" id="IPR009081">
    <property type="entry name" value="PP-bd_ACP"/>
</dbReference>
<gene>
    <name evidence="6" type="ORF">SAMN04488504_1521</name>
</gene>
<dbReference type="SUPFAM" id="SSF47336">
    <property type="entry name" value="ACP-like"/>
    <property type="match status" value="1"/>
</dbReference>
<dbReference type="Pfam" id="PF00668">
    <property type="entry name" value="Condensation"/>
    <property type="match status" value="1"/>
</dbReference>
<dbReference type="InterPro" id="IPR020806">
    <property type="entry name" value="PKS_PP-bd"/>
</dbReference>
<feature type="domain" description="Carrier" evidence="5">
    <location>
        <begin position="141"/>
        <end position="216"/>
    </location>
</feature>
<accession>A0ABY0NFS5</accession>
<sequence>SPFGEGERLYRTGDVVRWLGNGTLEFLGRADTQVKVRGYRIELGEVEAALAQYGGVNEAVVVAREDGGEGKRLVAYVTAQEGASLDTGALRSHVKQRLPEYMVPSAYVVLESLPLTPNGKVDRKALPAPDAQGPKTAQFEAPRTATEEKLASIFAEVLNVERVSVDEDFFELGGHSLLATQLVSRVREELQVELPLRDIFETSTVGKLAERIDASRGTTAAAVRAPPLTRVSRSDALPLSFAQQRLWFLDQLEPGSPFYNVPSVVKLTGRLQTTALEASFSELVRRHESLRTTFRVSGGEPVQVIATDPLQPFQQLDFSEPEAERESRVRRWIEEEIQRPFNLETGPLLRATLLKEGEEAHVLVLVMHHIVSDGWSMGVLVRELVALYEAYSQGRESPLAELEVQYADYAV</sequence>
<dbReference type="SMART" id="SM00823">
    <property type="entry name" value="PKS_PP"/>
    <property type="match status" value="1"/>
</dbReference>
<dbReference type="CDD" id="cd19531">
    <property type="entry name" value="LCL_NRPS-like"/>
    <property type="match status" value="1"/>
</dbReference>
<dbReference type="InterPro" id="IPR045851">
    <property type="entry name" value="AMP-bd_C_sf"/>
</dbReference>
<dbReference type="SUPFAM" id="SSF52777">
    <property type="entry name" value="CoA-dependent acyltransferases"/>
    <property type="match status" value="1"/>
</dbReference>
<feature type="non-terminal residue" evidence="6">
    <location>
        <position position="411"/>
    </location>
</feature>
<dbReference type="PROSITE" id="PS50075">
    <property type="entry name" value="CARRIER"/>
    <property type="match status" value="1"/>
</dbReference>
<dbReference type="Gene3D" id="3.30.559.10">
    <property type="entry name" value="Chloramphenicol acetyltransferase-like domain"/>
    <property type="match status" value="1"/>
</dbReference>
<dbReference type="Pfam" id="PF00550">
    <property type="entry name" value="PP-binding"/>
    <property type="match status" value="1"/>
</dbReference>
<keyword evidence="2" id="KW-0596">Phosphopantetheine</keyword>
<dbReference type="Proteomes" id="UP000198717">
    <property type="component" value="Unassembled WGS sequence"/>
</dbReference>
<evidence type="ECO:0000256" key="1">
    <source>
        <dbReference type="ARBA" id="ARBA00001957"/>
    </source>
</evidence>
<dbReference type="InterPro" id="IPR042099">
    <property type="entry name" value="ANL_N_sf"/>
</dbReference>
<protein>
    <submittedName>
        <fullName evidence="6">AMP-binding enzyme</fullName>
    </submittedName>
</protein>
<evidence type="ECO:0000313" key="6">
    <source>
        <dbReference type="EMBL" id="SDF39429.1"/>
    </source>
</evidence>
<dbReference type="InterPro" id="IPR001242">
    <property type="entry name" value="Condensation_dom"/>
</dbReference>
<dbReference type="InterPro" id="IPR023213">
    <property type="entry name" value="CAT-like_dom_sf"/>
</dbReference>
<comment type="cofactor">
    <cofactor evidence="1">
        <name>pantetheine 4'-phosphate</name>
        <dbReference type="ChEBI" id="CHEBI:47942"/>
    </cofactor>
</comment>
<feature type="region of interest" description="Disordered" evidence="4">
    <location>
        <begin position="123"/>
        <end position="142"/>
    </location>
</feature>
<dbReference type="EMBL" id="FNAJ01000052">
    <property type="protein sequence ID" value="SDF39429.1"/>
    <property type="molecule type" value="Genomic_DNA"/>
</dbReference>
<dbReference type="Gene3D" id="1.10.1200.10">
    <property type="entry name" value="ACP-like"/>
    <property type="match status" value="1"/>
</dbReference>
<dbReference type="InterPro" id="IPR025110">
    <property type="entry name" value="AMP-bd_C"/>
</dbReference>
<dbReference type="Gene3D" id="3.30.300.30">
    <property type="match status" value="1"/>
</dbReference>
<dbReference type="PANTHER" id="PTHR45527">
    <property type="entry name" value="NONRIBOSOMAL PEPTIDE SYNTHETASE"/>
    <property type="match status" value="1"/>
</dbReference>
<reference evidence="6 7" key="1">
    <citation type="submission" date="2016-10" db="EMBL/GenBank/DDBJ databases">
        <authorList>
            <person name="Varghese N."/>
            <person name="Submissions S."/>
        </authorList>
    </citation>
    <scope>NUCLEOTIDE SEQUENCE [LARGE SCALE GENOMIC DNA]</scope>
    <source>
        <strain evidence="6 7">DSM 2260</strain>
    </source>
</reference>
<dbReference type="RefSeq" id="WP_143043294.1">
    <property type="nucleotide sequence ID" value="NZ_FNAJ01000052.1"/>
</dbReference>
<name>A0ABY0NFS5_9BACT</name>
<keyword evidence="7" id="KW-1185">Reference proteome</keyword>
<evidence type="ECO:0000256" key="4">
    <source>
        <dbReference type="SAM" id="MobiDB-lite"/>
    </source>
</evidence>
<evidence type="ECO:0000313" key="7">
    <source>
        <dbReference type="Proteomes" id="UP000198717"/>
    </source>
</evidence>
<dbReference type="InterPro" id="IPR006162">
    <property type="entry name" value="Ppantetheine_attach_site"/>
</dbReference>
<evidence type="ECO:0000256" key="2">
    <source>
        <dbReference type="ARBA" id="ARBA00022450"/>
    </source>
</evidence>
<dbReference type="SUPFAM" id="SSF56801">
    <property type="entry name" value="Acetyl-CoA synthetase-like"/>
    <property type="match status" value="1"/>
</dbReference>
<comment type="caution">
    <text evidence="6">The sequence shown here is derived from an EMBL/GenBank/DDBJ whole genome shotgun (WGS) entry which is preliminary data.</text>
</comment>
<organism evidence="6 7">
    <name type="scientific">Myxococcus virescens</name>
    <dbReference type="NCBI Taxonomy" id="83456"/>
    <lineage>
        <taxon>Bacteria</taxon>
        <taxon>Pseudomonadati</taxon>
        <taxon>Myxococcota</taxon>
        <taxon>Myxococcia</taxon>
        <taxon>Myxococcales</taxon>
        <taxon>Cystobacterineae</taxon>
        <taxon>Myxococcaceae</taxon>
        <taxon>Myxococcus</taxon>
    </lineage>
</organism>
<keyword evidence="3" id="KW-0597">Phosphoprotein</keyword>
<proteinExistence type="predicted"/>
<feature type="non-terminal residue" evidence="6">
    <location>
        <position position="1"/>
    </location>
</feature>
<evidence type="ECO:0000256" key="3">
    <source>
        <dbReference type="ARBA" id="ARBA00022553"/>
    </source>
</evidence>
<dbReference type="InterPro" id="IPR036736">
    <property type="entry name" value="ACP-like_sf"/>
</dbReference>
<dbReference type="PROSITE" id="PS00012">
    <property type="entry name" value="PHOSPHOPANTETHEINE"/>
    <property type="match status" value="1"/>
</dbReference>
<dbReference type="PANTHER" id="PTHR45527:SF1">
    <property type="entry name" value="FATTY ACID SYNTHASE"/>
    <property type="match status" value="1"/>
</dbReference>